<gene>
    <name evidence="2" type="ORF">DEIPH_ctg052orf0046</name>
</gene>
<keyword evidence="1" id="KW-0812">Transmembrane</keyword>
<sequence length="71" mass="7844">MIRAALSLLLSLYALWEITPLLGPDASGLLRAAWALAVVVLIVALAVVLERLTRPQVRRGRGWSFRYEVTA</sequence>
<evidence type="ECO:0000313" key="3">
    <source>
        <dbReference type="Proteomes" id="UP000020492"/>
    </source>
</evidence>
<protein>
    <submittedName>
        <fullName evidence="2">Uncharacterized protein</fullName>
    </submittedName>
</protein>
<keyword evidence="1" id="KW-1133">Transmembrane helix</keyword>
<keyword evidence="1" id="KW-0472">Membrane</keyword>
<dbReference type="STRING" id="1476583.DEIPH_ctg052orf0046"/>
<dbReference type="EMBL" id="JHAC01000050">
    <property type="protein sequence ID" value="EYB67048.1"/>
    <property type="molecule type" value="Genomic_DNA"/>
</dbReference>
<dbReference type="Proteomes" id="UP000020492">
    <property type="component" value="Unassembled WGS sequence"/>
</dbReference>
<reference evidence="2 3" key="1">
    <citation type="submission" date="2014-03" db="EMBL/GenBank/DDBJ databases">
        <title>Draft genome sequence of Deinococcus phoenicis 1P10ME.</title>
        <authorList>
            <person name="Stepanov V.G."/>
            <person name="Vaishampayan P."/>
            <person name="Venkateswaran K."/>
            <person name="Fox G.E."/>
        </authorList>
    </citation>
    <scope>NUCLEOTIDE SEQUENCE [LARGE SCALE GENOMIC DNA]</scope>
    <source>
        <strain evidence="2 3">1P10ME</strain>
    </source>
</reference>
<dbReference type="PATRIC" id="fig|1476583.3.peg.2908"/>
<keyword evidence="3" id="KW-1185">Reference proteome</keyword>
<proteinExistence type="predicted"/>
<dbReference type="AlphaFoldDB" id="A0A016QLZ5"/>
<evidence type="ECO:0000313" key="2">
    <source>
        <dbReference type="EMBL" id="EYB67048.1"/>
    </source>
</evidence>
<feature type="transmembrane region" description="Helical" evidence="1">
    <location>
        <begin position="30"/>
        <end position="49"/>
    </location>
</feature>
<comment type="caution">
    <text evidence="2">The sequence shown here is derived from an EMBL/GenBank/DDBJ whole genome shotgun (WGS) entry which is preliminary data.</text>
</comment>
<organism evidence="2 3">
    <name type="scientific">Deinococcus phoenicis</name>
    <dbReference type="NCBI Taxonomy" id="1476583"/>
    <lineage>
        <taxon>Bacteria</taxon>
        <taxon>Thermotogati</taxon>
        <taxon>Deinococcota</taxon>
        <taxon>Deinococci</taxon>
        <taxon>Deinococcales</taxon>
        <taxon>Deinococcaceae</taxon>
        <taxon>Deinococcus</taxon>
    </lineage>
</organism>
<dbReference type="RefSeq" id="WP_034359377.1">
    <property type="nucleotide sequence ID" value="NZ_JHAC01000050.1"/>
</dbReference>
<accession>A0A016QLZ5</accession>
<evidence type="ECO:0000256" key="1">
    <source>
        <dbReference type="SAM" id="Phobius"/>
    </source>
</evidence>
<name>A0A016QLZ5_9DEIO</name>